<dbReference type="HOGENOM" id="CLU_160245_0_0_1"/>
<keyword evidence="3" id="KW-1185">Reference proteome</keyword>
<organism evidence="3">
    <name type="scientific">Arabidopsis lyrata subsp. lyrata</name>
    <name type="common">Lyre-leaved rock-cress</name>
    <dbReference type="NCBI Taxonomy" id="81972"/>
    <lineage>
        <taxon>Eukaryota</taxon>
        <taxon>Viridiplantae</taxon>
        <taxon>Streptophyta</taxon>
        <taxon>Embryophyta</taxon>
        <taxon>Tracheophyta</taxon>
        <taxon>Spermatophyta</taxon>
        <taxon>Magnoliopsida</taxon>
        <taxon>eudicotyledons</taxon>
        <taxon>Gunneridae</taxon>
        <taxon>Pentapetalae</taxon>
        <taxon>rosids</taxon>
        <taxon>malvids</taxon>
        <taxon>Brassicales</taxon>
        <taxon>Brassicaceae</taxon>
        <taxon>Camelineae</taxon>
        <taxon>Arabidopsis</taxon>
    </lineage>
</organism>
<dbReference type="Gramene" id="Al_scaffold_0003_3825">
    <property type="protein sequence ID" value="Al_scaffold_0003_3825"/>
    <property type="gene ID" value="Al_scaffold_0003_3825"/>
</dbReference>
<evidence type="ECO:0000313" key="3">
    <source>
        <dbReference type="Proteomes" id="UP000008694"/>
    </source>
</evidence>
<name>D7L071_ARALL</name>
<dbReference type="Proteomes" id="UP000008694">
    <property type="component" value="Unassembled WGS sequence"/>
</dbReference>
<reference evidence="3" key="1">
    <citation type="journal article" date="2011" name="Nat. Genet.">
        <title>The Arabidopsis lyrata genome sequence and the basis of rapid genome size change.</title>
        <authorList>
            <person name="Hu T.T."/>
            <person name="Pattyn P."/>
            <person name="Bakker E.G."/>
            <person name="Cao J."/>
            <person name="Cheng J.-F."/>
            <person name="Clark R.M."/>
            <person name="Fahlgren N."/>
            <person name="Fawcett J.A."/>
            <person name="Grimwood J."/>
            <person name="Gundlach H."/>
            <person name="Haberer G."/>
            <person name="Hollister J.D."/>
            <person name="Ossowski S."/>
            <person name="Ottilar R.P."/>
            <person name="Salamov A.A."/>
            <person name="Schneeberger K."/>
            <person name="Spannagl M."/>
            <person name="Wang X."/>
            <person name="Yang L."/>
            <person name="Nasrallah M.E."/>
            <person name="Bergelson J."/>
            <person name="Carrington J.C."/>
            <person name="Gaut B.S."/>
            <person name="Schmutz J."/>
            <person name="Mayer K.F.X."/>
            <person name="Van de Peer Y."/>
            <person name="Grigoriev I.V."/>
            <person name="Nordborg M."/>
            <person name="Weigel D."/>
            <person name="Guo Y.-L."/>
        </authorList>
    </citation>
    <scope>NUCLEOTIDE SEQUENCE [LARGE SCALE GENOMIC DNA]</scope>
    <source>
        <strain evidence="3">cv. MN47</strain>
    </source>
</reference>
<sequence length="137" mass="14792">MARVKDALGEYESTAAHPIEPVDSSTVVDPTEETEDPREPKDAEPGSETVGMQTDPTEEAAVDASESQPGNETVELKRDDAEGQVAVDDSDIQLGKESPIEPSTEAVEAAEKELVDASEEEEETVTAQERETLFFIL</sequence>
<proteinExistence type="predicted"/>
<protein>
    <submittedName>
        <fullName evidence="2">Predicted protein</fullName>
    </submittedName>
</protein>
<gene>
    <name evidence="2" type="ORF">ARALYDRAFT_674628</name>
</gene>
<accession>D7L071</accession>
<evidence type="ECO:0000256" key="1">
    <source>
        <dbReference type="SAM" id="MobiDB-lite"/>
    </source>
</evidence>
<dbReference type="EMBL" id="GL348715">
    <property type="protein sequence ID" value="EFH62433.1"/>
    <property type="molecule type" value="Genomic_DNA"/>
</dbReference>
<feature type="region of interest" description="Disordered" evidence="1">
    <location>
        <begin position="1"/>
        <end position="106"/>
    </location>
</feature>
<evidence type="ECO:0000313" key="2">
    <source>
        <dbReference type="EMBL" id="EFH62433.1"/>
    </source>
</evidence>
<dbReference type="AlphaFoldDB" id="D7L071"/>